<dbReference type="InterPro" id="IPR001254">
    <property type="entry name" value="Trypsin_dom"/>
</dbReference>
<dbReference type="InterPro" id="IPR018114">
    <property type="entry name" value="TRYPSIN_HIS"/>
</dbReference>
<feature type="domain" description="Clip" evidence="14">
    <location>
        <begin position="662"/>
        <end position="714"/>
    </location>
</feature>
<proteinExistence type="inferred from homology"/>
<dbReference type="GO" id="GO:0006508">
    <property type="term" value="P:proteolysis"/>
    <property type="evidence" value="ECO:0007669"/>
    <property type="project" value="UniProtKB-KW"/>
</dbReference>
<comment type="similarity">
    <text evidence="11">Belongs to the peptidase S1 family. CLIP subfamily.</text>
</comment>
<dbReference type="Pfam" id="PF00089">
    <property type="entry name" value="Trypsin"/>
    <property type="match status" value="3"/>
</dbReference>
<keyword evidence="12" id="KW-0175">Coiled coil</keyword>
<evidence type="ECO:0000256" key="12">
    <source>
        <dbReference type="SAM" id="Coils"/>
    </source>
</evidence>
<feature type="domain" description="Peptidase S1" evidence="13">
    <location>
        <begin position="417"/>
        <end position="712"/>
    </location>
</feature>
<organism evidence="15 16">
    <name type="scientific">Chironomus riparius</name>
    <dbReference type="NCBI Taxonomy" id="315576"/>
    <lineage>
        <taxon>Eukaryota</taxon>
        <taxon>Metazoa</taxon>
        <taxon>Ecdysozoa</taxon>
        <taxon>Arthropoda</taxon>
        <taxon>Hexapoda</taxon>
        <taxon>Insecta</taxon>
        <taxon>Pterygota</taxon>
        <taxon>Neoptera</taxon>
        <taxon>Endopterygota</taxon>
        <taxon>Diptera</taxon>
        <taxon>Nematocera</taxon>
        <taxon>Chironomoidea</taxon>
        <taxon>Chironomidae</taxon>
        <taxon>Chironominae</taxon>
        <taxon>Chironomus</taxon>
    </lineage>
</organism>
<reference evidence="15" key="2">
    <citation type="submission" date="2022-10" db="EMBL/GenBank/DDBJ databases">
        <authorList>
            <consortium name="ENA_rothamsted_submissions"/>
            <consortium name="culmorum"/>
            <person name="King R."/>
        </authorList>
    </citation>
    <scope>NUCLEOTIDE SEQUENCE</scope>
</reference>
<dbReference type="PRINTS" id="PR00722">
    <property type="entry name" value="CHYMOTRYPSIN"/>
</dbReference>
<keyword evidence="5" id="KW-0732">Signal</keyword>
<evidence type="ECO:0000256" key="6">
    <source>
        <dbReference type="ARBA" id="ARBA00022801"/>
    </source>
</evidence>
<dbReference type="InterPro" id="IPR038565">
    <property type="entry name" value="CLIP_sf"/>
</dbReference>
<evidence type="ECO:0000256" key="7">
    <source>
        <dbReference type="ARBA" id="ARBA00022825"/>
    </source>
</evidence>
<dbReference type="InterPro" id="IPR001314">
    <property type="entry name" value="Peptidase_S1A"/>
</dbReference>
<keyword evidence="4" id="KW-0645">Protease</keyword>
<dbReference type="CDD" id="cd00190">
    <property type="entry name" value="Tryp_SPc"/>
    <property type="match status" value="3"/>
</dbReference>
<dbReference type="SUPFAM" id="SSF50494">
    <property type="entry name" value="Trypsin-like serine proteases"/>
    <property type="match status" value="3"/>
</dbReference>
<name>A0A9N9RYL1_9DIPT</name>
<dbReference type="PROSITE" id="PS50240">
    <property type="entry name" value="TRYPSIN_DOM"/>
    <property type="match status" value="3"/>
</dbReference>
<keyword evidence="6" id="KW-0378">Hydrolase</keyword>
<evidence type="ECO:0000256" key="11">
    <source>
        <dbReference type="ARBA" id="ARBA00024195"/>
    </source>
</evidence>
<evidence type="ECO:0000259" key="14">
    <source>
        <dbReference type="PROSITE" id="PS51888"/>
    </source>
</evidence>
<dbReference type="InterPro" id="IPR051487">
    <property type="entry name" value="Ser/Thr_Proteases_Immune/Dev"/>
</dbReference>
<evidence type="ECO:0000256" key="10">
    <source>
        <dbReference type="ARBA" id="ARBA00023180"/>
    </source>
</evidence>
<dbReference type="Gene3D" id="3.30.1640.30">
    <property type="match status" value="3"/>
</dbReference>
<feature type="coiled-coil region" evidence="12">
    <location>
        <begin position="346"/>
        <end position="373"/>
    </location>
</feature>
<dbReference type="SMART" id="SM00020">
    <property type="entry name" value="Tryp_SPc"/>
    <property type="match status" value="3"/>
</dbReference>
<dbReference type="EMBL" id="OU895879">
    <property type="protein sequence ID" value="CAG9806433.1"/>
    <property type="molecule type" value="Genomic_DNA"/>
</dbReference>
<evidence type="ECO:0000256" key="5">
    <source>
        <dbReference type="ARBA" id="ARBA00022729"/>
    </source>
</evidence>
<keyword evidence="10" id="KW-0325">Glycoprotein</keyword>
<dbReference type="Pfam" id="PF12032">
    <property type="entry name" value="CLIP"/>
    <property type="match status" value="3"/>
</dbReference>
<keyword evidence="8" id="KW-0391">Immunity</keyword>
<dbReference type="InterPro" id="IPR022700">
    <property type="entry name" value="CLIP"/>
</dbReference>
<feature type="domain" description="Clip" evidence="14">
    <location>
        <begin position="12"/>
        <end position="64"/>
    </location>
</feature>
<dbReference type="PROSITE" id="PS00134">
    <property type="entry name" value="TRYPSIN_HIS"/>
    <property type="match status" value="3"/>
</dbReference>
<evidence type="ECO:0000256" key="9">
    <source>
        <dbReference type="ARBA" id="ARBA00023157"/>
    </source>
</evidence>
<dbReference type="SMART" id="SM00680">
    <property type="entry name" value="CLIP"/>
    <property type="match status" value="3"/>
</dbReference>
<dbReference type="PROSITE" id="PS51888">
    <property type="entry name" value="CLIP"/>
    <property type="match status" value="3"/>
</dbReference>
<dbReference type="PANTHER" id="PTHR24256">
    <property type="entry name" value="TRYPTASE-RELATED"/>
    <property type="match status" value="1"/>
</dbReference>
<keyword evidence="2" id="KW-0964">Secreted</keyword>
<reference evidence="15" key="1">
    <citation type="submission" date="2022-01" db="EMBL/GenBank/DDBJ databases">
        <authorList>
            <person name="King R."/>
        </authorList>
    </citation>
    <scope>NUCLEOTIDE SEQUENCE</scope>
</reference>
<gene>
    <name evidence="15" type="ORF">CHIRRI_LOCUS9290</name>
</gene>
<dbReference type="OrthoDB" id="547031at2759"/>
<keyword evidence="16" id="KW-1185">Reference proteome</keyword>
<dbReference type="Proteomes" id="UP001153620">
    <property type="component" value="Chromosome 3"/>
</dbReference>
<evidence type="ECO:0000313" key="15">
    <source>
        <dbReference type="EMBL" id="CAG9806433.1"/>
    </source>
</evidence>
<sequence length="1016" mass="112818">MWLEQLTIFPEKCILPNKESGTCLPINDCKVFKNLIASESKNSQINSYFNQDQCRQKSNSTICCALQGSVGFCGRQLKIGLDNRIFGGEETVPGEFPWHALLVYRKPFFMFGHHCGGSLITNMHVVTAAHCTSRGIIPDTWEVSKVRLGENDLSTLEACSLSREEPPKCGMEIDIANIIIHERYTAQSGSPNDIAVLKLKQTVQYTEYILPVCLPFNNKVRSDIGTGTIIGFGKTENSPASEKLIKAEIKIQDHRGCVNQYSEQGRQIQSTHICASSPKSDSCSGDSGGGFVVQGDNSTSYLVGIISYGTRKCDSSFPASEKVFGEFCRLPTNEVGSCVLLNDCEILKQSALLKEENEEIKNLLKQSKCKNTDVPWVCCPLKNHQNLQARIEKIHQTKLLPGNLGFCGRQIDLSIRIIGGKDASPGEFPWHALLVYNLPFLMEGYHCGGSLITSTHVLTAAHCTSRSHLPSTWNLTRVRLGEIDINSIADCKKSNDKPPNCGIEIFISKIFTHELYSAKPGSPNDISIIKLKDKVQYTDYIMPICLPIKKNIRTDSGIGTIVGFGKTEDGLSSDTLLKTEIGILNFSECKRKYRSQRTEIQGSQICATGEKSDSCSGDSGGGFVRKDEDSSVWYLIGIISFGPKKCNSEFPVLSIKKVFGEFCRSPKYEEGSCVPLADCESLKALLPLARQYEYYRTFLIRSQCKTSRVPWVCCPLPKDEEFKGRSNFIHRVQLPLASDGVCGRAYAPDGSLPNRIVGGEETYVGEFPWHALLTYQLYDEYSRVSRVGYYCGGSLITSSHVLTAAHCTSLNIIPPNWNLSSVRLGDTDLNTETDCEWSFKTPYCSYKPIDIDIEKIFAHELYNSQQGSPNDIALIKLKEKVQFNAFVKPICLPVDKTIHTDYGSGIIIGFGKTETKNLSDVLIKTEIDIVDHEDCMRRYAAHDKHVEDSQVCAVGHSSDSCKGDSGGGFIKQGDSSNAWYLIGIISYGSRRCRSEYPGVHVKVESYINWIKNKIND</sequence>
<evidence type="ECO:0000256" key="1">
    <source>
        <dbReference type="ARBA" id="ARBA00004613"/>
    </source>
</evidence>
<accession>A0A9N9RYL1</accession>
<feature type="domain" description="Clip" evidence="14">
    <location>
        <begin position="327"/>
        <end position="379"/>
    </location>
</feature>
<protein>
    <submittedName>
        <fullName evidence="15">Uncharacterized protein</fullName>
    </submittedName>
</protein>
<keyword evidence="3" id="KW-0399">Innate immunity</keyword>
<evidence type="ECO:0000256" key="2">
    <source>
        <dbReference type="ARBA" id="ARBA00022525"/>
    </source>
</evidence>
<dbReference type="AlphaFoldDB" id="A0A9N9RYL1"/>
<keyword evidence="9" id="KW-1015">Disulfide bond</keyword>
<dbReference type="InterPro" id="IPR043504">
    <property type="entry name" value="Peptidase_S1_PA_chymotrypsin"/>
</dbReference>
<feature type="domain" description="Peptidase S1" evidence="13">
    <location>
        <begin position="756"/>
        <end position="1015"/>
    </location>
</feature>
<dbReference type="Gene3D" id="2.40.10.10">
    <property type="entry name" value="Trypsin-like serine proteases"/>
    <property type="match status" value="7"/>
</dbReference>
<comment type="subcellular location">
    <subcellularLocation>
        <location evidence="1">Secreted</location>
    </subcellularLocation>
</comment>
<dbReference type="GO" id="GO:0005576">
    <property type="term" value="C:extracellular region"/>
    <property type="evidence" value="ECO:0007669"/>
    <property type="project" value="UniProtKB-SubCell"/>
</dbReference>
<feature type="domain" description="Peptidase S1" evidence="13">
    <location>
        <begin position="85"/>
        <end position="382"/>
    </location>
</feature>
<dbReference type="InterPro" id="IPR009003">
    <property type="entry name" value="Peptidase_S1_PA"/>
</dbReference>
<evidence type="ECO:0000256" key="4">
    <source>
        <dbReference type="ARBA" id="ARBA00022670"/>
    </source>
</evidence>
<dbReference type="GO" id="GO:0004252">
    <property type="term" value="F:serine-type endopeptidase activity"/>
    <property type="evidence" value="ECO:0007669"/>
    <property type="project" value="InterPro"/>
</dbReference>
<dbReference type="FunFam" id="2.40.10.10:FF:000028">
    <property type="entry name" value="Serine protease easter"/>
    <property type="match status" value="3"/>
</dbReference>
<evidence type="ECO:0000259" key="13">
    <source>
        <dbReference type="PROSITE" id="PS50240"/>
    </source>
</evidence>
<evidence type="ECO:0000313" key="16">
    <source>
        <dbReference type="Proteomes" id="UP001153620"/>
    </source>
</evidence>
<evidence type="ECO:0000256" key="3">
    <source>
        <dbReference type="ARBA" id="ARBA00022588"/>
    </source>
</evidence>
<dbReference type="GO" id="GO:0045087">
    <property type="term" value="P:innate immune response"/>
    <property type="evidence" value="ECO:0007669"/>
    <property type="project" value="UniProtKB-KW"/>
</dbReference>
<keyword evidence="7" id="KW-0720">Serine protease</keyword>
<evidence type="ECO:0000256" key="8">
    <source>
        <dbReference type="ARBA" id="ARBA00022859"/>
    </source>
</evidence>